<name>A0AAX6DSQ2_IRIPA</name>
<keyword evidence="3" id="KW-1185">Reference proteome</keyword>
<accession>A0AAX6DSQ2</accession>
<dbReference type="EMBL" id="JANAVB010042217">
    <property type="protein sequence ID" value="KAJ6794715.1"/>
    <property type="molecule type" value="Genomic_DNA"/>
</dbReference>
<evidence type="ECO:0000313" key="2">
    <source>
        <dbReference type="EMBL" id="KAJ6794715.1"/>
    </source>
</evidence>
<dbReference type="AlphaFoldDB" id="A0AAX6DSQ2"/>
<evidence type="ECO:0000313" key="3">
    <source>
        <dbReference type="Proteomes" id="UP001140949"/>
    </source>
</evidence>
<evidence type="ECO:0008006" key="4">
    <source>
        <dbReference type="Google" id="ProtNLM"/>
    </source>
</evidence>
<dbReference type="GO" id="GO:0003676">
    <property type="term" value="F:nucleic acid binding"/>
    <property type="evidence" value="ECO:0007669"/>
    <property type="project" value="InterPro"/>
</dbReference>
<gene>
    <name evidence="2" type="ORF">M6B38_230315</name>
</gene>
<proteinExistence type="predicted"/>
<feature type="region of interest" description="Disordered" evidence="1">
    <location>
        <begin position="46"/>
        <end position="80"/>
    </location>
</feature>
<reference evidence="2" key="1">
    <citation type="journal article" date="2023" name="GigaByte">
        <title>Genome assembly of the bearded iris, Iris pallida Lam.</title>
        <authorList>
            <person name="Bruccoleri R.E."/>
            <person name="Oakeley E.J."/>
            <person name="Faust A.M.E."/>
            <person name="Altorfer M."/>
            <person name="Dessus-Babus S."/>
            <person name="Burckhardt D."/>
            <person name="Oertli M."/>
            <person name="Naumann U."/>
            <person name="Petersen F."/>
            <person name="Wong J."/>
        </authorList>
    </citation>
    <scope>NUCLEOTIDE SEQUENCE</scope>
    <source>
        <strain evidence="2">GSM-AAB239-AS_SAM_17_03QT</strain>
    </source>
</reference>
<dbReference type="GO" id="GO:0008270">
    <property type="term" value="F:zinc ion binding"/>
    <property type="evidence" value="ECO:0007669"/>
    <property type="project" value="InterPro"/>
</dbReference>
<dbReference type="Proteomes" id="UP001140949">
    <property type="component" value="Unassembled WGS sequence"/>
</dbReference>
<feature type="region of interest" description="Disordered" evidence="1">
    <location>
        <begin position="174"/>
        <end position="193"/>
    </location>
</feature>
<protein>
    <recommendedName>
        <fullName evidence="4">Gag protein</fullName>
    </recommendedName>
</protein>
<evidence type="ECO:0000256" key="1">
    <source>
        <dbReference type="SAM" id="MobiDB-lite"/>
    </source>
</evidence>
<dbReference type="InterPro" id="IPR036875">
    <property type="entry name" value="Znf_CCHC_sf"/>
</dbReference>
<reference evidence="2" key="2">
    <citation type="submission" date="2023-04" db="EMBL/GenBank/DDBJ databases">
        <authorList>
            <person name="Bruccoleri R.E."/>
            <person name="Oakeley E.J."/>
            <person name="Faust A.-M."/>
            <person name="Dessus-Babus S."/>
            <person name="Altorfer M."/>
            <person name="Burckhardt D."/>
            <person name="Oertli M."/>
            <person name="Naumann U."/>
            <person name="Petersen F."/>
            <person name="Wong J."/>
        </authorList>
    </citation>
    <scope>NUCLEOTIDE SEQUENCE</scope>
    <source>
        <strain evidence="2">GSM-AAB239-AS_SAM_17_03QT</strain>
        <tissue evidence="2">Leaf</tissue>
    </source>
</reference>
<dbReference type="SUPFAM" id="SSF57756">
    <property type="entry name" value="Retrovirus zinc finger-like domains"/>
    <property type="match status" value="1"/>
</dbReference>
<organism evidence="2 3">
    <name type="scientific">Iris pallida</name>
    <name type="common">Sweet iris</name>
    <dbReference type="NCBI Taxonomy" id="29817"/>
    <lineage>
        <taxon>Eukaryota</taxon>
        <taxon>Viridiplantae</taxon>
        <taxon>Streptophyta</taxon>
        <taxon>Embryophyta</taxon>
        <taxon>Tracheophyta</taxon>
        <taxon>Spermatophyta</taxon>
        <taxon>Magnoliopsida</taxon>
        <taxon>Liliopsida</taxon>
        <taxon>Asparagales</taxon>
        <taxon>Iridaceae</taxon>
        <taxon>Iridoideae</taxon>
        <taxon>Irideae</taxon>
        <taxon>Iris</taxon>
    </lineage>
</organism>
<sequence length="203" mass="22659">MIQDEGQKARKFRRGLIHAVRTRTSGRRDATFDQILMDAQIAEEDFGLRPKRSGDAMGASSSTGPSKRPHIQQQQRSFQQHQPLLQIQQAPTRAQQHQGQRQTQQCAYCRKTGHSRDICRRRLGAFLFCGGTDHQLKGCPARAAKGGQDRVQPARGPAIQQRGPLLQTQQQRFCPAPEGSTRGQGVRFGSRGGDRARGRCCCR</sequence>
<comment type="caution">
    <text evidence="2">The sequence shown here is derived from an EMBL/GenBank/DDBJ whole genome shotgun (WGS) entry which is preliminary data.</text>
</comment>
<feature type="compositionally biased region" description="Low complexity" evidence="1">
    <location>
        <begin position="71"/>
        <end position="80"/>
    </location>
</feature>